<gene>
    <name evidence="1" type="ORF">LG45_00620</name>
</gene>
<dbReference type="STRING" id="1453498.LG45_00620"/>
<evidence type="ECO:0000313" key="2">
    <source>
        <dbReference type="Proteomes" id="UP000029554"/>
    </source>
</evidence>
<dbReference type="Proteomes" id="UP000029554">
    <property type="component" value="Unassembled WGS sequence"/>
</dbReference>
<organism evidence="1 2">
    <name type="scientific">Flavobacterium aquatile LMG 4008 = ATCC 11947</name>
    <dbReference type="NCBI Taxonomy" id="1453498"/>
    <lineage>
        <taxon>Bacteria</taxon>
        <taxon>Pseudomonadati</taxon>
        <taxon>Bacteroidota</taxon>
        <taxon>Flavobacteriia</taxon>
        <taxon>Flavobacteriales</taxon>
        <taxon>Flavobacteriaceae</taxon>
        <taxon>Flavobacterium</taxon>
    </lineage>
</organism>
<dbReference type="RefSeq" id="WP_035123404.1">
    <property type="nucleotide sequence ID" value="NZ_JRHH01000001.1"/>
</dbReference>
<proteinExistence type="predicted"/>
<accession>A0A095SY66</accession>
<name>A0A095SY66_9FLAO</name>
<dbReference type="EMBL" id="JRHH01000001">
    <property type="protein sequence ID" value="KGD69319.1"/>
    <property type="molecule type" value="Genomic_DNA"/>
</dbReference>
<evidence type="ECO:0000313" key="1">
    <source>
        <dbReference type="EMBL" id="KGD69319.1"/>
    </source>
</evidence>
<sequence>MASENIYEKGFIKLSKNILDWQWYNDSNVCRLYIHILLKANFKRNNWQGIEINVGEFVTSVEKLHIEIGISIQSVRTALIKLKDTGYISLKPTNRFILIKVNNSEVFTLEFNFSNKPTTKLKTIDKPANNYQITTTNKEKKEKNNIEKKDIFQAELDKHKNMISSEALISFFNYWTEEDIHTGRLRFEDEKFWNLSSRLSNWKFYNNANKKQVSFLKNR</sequence>
<comment type="caution">
    <text evidence="1">The sequence shown here is derived from an EMBL/GenBank/DDBJ whole genome shotgun (WGS) entry which is preliminary data.</text>
</comment>
<protein>
    <submittedName>
        <fullName evidence="1">Uncharacterized protein</fullName>
    </submittedName>
</protein>
<dbReference type="OrthoDB" id="7365718at2"/>
<reference evidence="1 2" key="1">
    <citation type="submission" date="2014-09" db="EMBL/GenBank/DDBJ databases">
        <title>Whole Genome Shotgun of Flavobacterium aquatile LMG 4008.</title>
        <authorList>
            <person name="Gale A.N."/>
            <person name="Pipes S.E."/>
            <person name="Newman J.D."/>
        </authorList>
    </citation>
    <scope>NUCLEOTIDE SEQUENCE [LARGE SCALE GENOMIC DNA]</scope>
    <source>
        <strain evidence="1 2">LMG 4008</strain>
    </source>
</reference>
<dbReference type="AlphaFoldDB" id="A0A095SY66"/>
<keyword evidence="2" id="KW-1185">Reference proteome</keyword>
<dbReference type="eggNOG" id="ENOG50333IQ">
    <property type="taxonomic scope" value="Bacteria"/>
</dbReference>